<sequence>MKYRVLFLWQRFPVLRTTSPRLAILLTSLACCVVLEPTVAIGQGEPEETATVSGVVTDADGQPVEHANIEGRYYRALAEAVSDAKGRFTISVPANRVGGLLIVARFDEDRQMGLHE</sequence>
<comment type="caution">
    <text evidence="1">The sequence shown here is derived from an EMBL/GenBank/DDBJ whole genome shotgun (WGS) entry which is preliminary data.</text>
</comment>
<dbReference type="AlphaFoldDB" id="X0TMD7"/>
<accession>X0TMD7</accession>
<protein>
    <recommendedName>
        <fullName evidence="2">Carboxypeptidase regulatory-like domain-containing protein</fullName>
    </recommendedName>
</protein>
<proteinExistence type="predicted"/>
<feature type="non-terminal residue" evidence="1">
    <location>
        <position position="116"/>
    </location>
</feature>
<evidence type="ECO:0008006" key="2">
    <source>
        <dbReference type="Google" id="ProtNLM"/>
    </source>
</evidence>
<evidence type="ECO:0000313" key="1">
    <source>
        <dbReference type="EMBL" id="GAF77260.1"/>
    </source>
</evidence>
<reference evidence="1" key="1">
    <citation type="journal article" date="2014" name="Front. Microbiol.">
        <title>High frequency of phylogenetically diverse reductive dehalogenase-homologous genes in deep subseafloor sedimentary metagenomes.</title>
        <authorList>
            <person name="Kawai M."/>
            <person name="Futagami T."/>
            <person name="Toyoda A."/>
            <person name="Takaki Y."/>
            <person name="Nishi S."/>
            <person name="Hori S."/>
            <person name="Arai W."/>
            <person name="Tsubouchi T."/>
            <person name="Morono Y."/>
            <person name="Uchiyama I."/>
            <person name="Ito T."/>
            <person name="Fujiyama A."/>
            <person name="Inagaki F."/>
            <person name="Takami H."/>
        </authorList>
    </citation>
    <scope>NUCLEOTIDE SEQUENCE</scope>
    <source>
        <strain evidence="1">Expedition CK06-06</strain>
    </source>
</reference>
<dbReference type="EMBL" id="BARS01005693">
    <property type="protein sequence ID" value="GAF77260.1"/>
    <property type="molecule type" value="Genomic_DNA"/>
</dbReference>
<dbReference type="InterPro" id="IPR008969">
    <property type="entry name" value="CarboxyPept-like_regulatory"/>
</dbReference>
<organism evidence="1">
    <name type="scientific">marine sediment metagenome</name>
    <dbReference type="NCBI Taxonomy" id="412755"/>
    <lineage>
        <taxon>unclassified sequences</taxon>
        <taxon>metagenomes</taxon>
        <taxon>ecological metagenomes</taxon>
    </lineage>
</organism>
<gene>
    <name evidence="1" type="ORF">S01H1_11169</name>
</gene>
<dbReference type="SUPFAM" id="SSF49464">
    <property type="entry name" value="Carboxypeptidase regulatory domain-like"/>
    <property type="match status" value="1"/>
</dbReference>
<dbReference type="Gene3D" id="2.60.40.1120">
    <property type="entry name" value="Carboxypeptidase-like, regulatory domain"/>
    <property type="match status" value="1"/>
</dbReference>
<name>X0TMD7_9ZZZZ</name>